<organism evidence="1 2">
    <name type="scientific">Sulfitobacter porphyrae</name>
    <dbReference type="NCBI Taxonomy" id="1246864"/>
    <lineage>
        <taxon>Bacteria</taxon>
        <taxon>Pseudomonadati</taxon>
        <taxon>Pseudomonadota</taxon>
        <taxon>Alphaproteobacteria</taxon>
        <taxon>Rhodobacterales</taxon>
        <taxon>Roseobacteraceae</taxon>
        <taxon>Sulfitobacter</taxon>
    </lineage>
</organism>
<protein>
    <recommendedName>
        <fullName evidence="3">Sulfotransferase family protein</fullName>
    </recommendedName>
</protein>
<evidence type="ECO:0000313" key="1">
    <source>
        <dbReference type="EMBL" id="MFC6760037.1"/>
    </source>
</evidence>
<reference evidence="2" key="1">
    <citation type="journal article" date="2019" name="Int. J. Syst. Evol. Microbiol.">
        <title>The Global Catalogue of Microorganisms (GCM) 10K type strain sequencing project: providing services to taxonomists for standard genome sequencing and annotation.</title>
        <authorList>
            <consortium name="The Broad Institute Genomics Platform"/>
            <consortium name="The Broad Institute Genome Sequencing Center for Infectious Disease"/>
            <person name="Wu L."/>
            <person name="Ma J."/>
        </authorList>
    </citation>
    <scope>NUCLEOTIDE SEQUENCE [LARGE SCALE GENOMIC DNA]</scope>
    <source>
        <strain evidence="2">CCUG 66188</strain>
    </source>
</reference>
<comment type="caution">
    <text evidence="1">The sequence shown here is derived from an EMBL/GenBank/DDBJ whole genome shotgun (WGS) entry which is preliminary data.</text>
</comment>
<dbReference type="EMBL" id="JBHSWG010000001">
    <property type="protein sequence ID" value="MFC6760037.1"/>
    <property type="molecule type" value="Genomic_DNA"/>
</dbReference>
<evidence type="ECO:0000313" key="2">
    <source>
        <dbReference type="Proteomes" id="UP001596353"/>
    </source>
</evidence>
<proteinExistence type="predicted"/>
<dbReference type="Proteomes" id="UP001596353">
    <property type="component" value="Unassembled WGS sequence"/>
</dbReference>
<name>A0ABW2B3B4_9RHOB</name>
<keyword evidence="2" id="KW-1185">Reference proteome</keyword>
<evidence type="ECO:0008006" key="3">
    <source>
        <dbReference type="Google" id="ProtNLM"/>
    </source>
</evidence>
<gene>
    <name evidence="1" type="ORF">ACFQFQ_11905</name>
</gene>
<dbReference type="SUPFAM" id="SSF52540">
    <property type="entry name" value="P-loop containing nucleoside triphosphate hydrolases"/>
    <property type="match status" value="1"/>
</dbReference>
<sequence length="312" mass="35721">MTRPKLFLHVGLHKTGTTFIQRNLIVFHDELNSDGFFLPGRLGRVEPGHHEIAHLLHREGPEAFVDVVNDQRKLDKIILSAETFSAVIKDKNFWGPDVYGPLNSSFDVTPIIFLRRQDFMLESVFAQLTKFDRVGSHFKIPRYEYDYTRVVDLLATSFGEESVKVIIYRDDEKTDPWLEFCKAVGLDVDRYRSNTRAENSSGHRRKTLALSQIKLPDRASGRFLEAAMQMSDAIHNDEKKFLTPVENRAHILKENVAGNSLICDRFAVPAEAREFFTSSQVDESWVAPEPISDFEWKAFIQDLAVMASKSAR</sequence>
<accession>A0ABW2B3B4</accession>
<dbReference type="InterPro" id="IPR027417">
    <property type="entry name" value="P-loop_NTPase"/>
</dbReference>